<comment type="similarity">
    <text evidence="2 7 8">Belongs to the GPI family.</text>
</comment>
<dbReference type="GO" id="GO:0048029">
    <property type="term" value="F:monosaccharide binding"/>
    <property type="evidence" value="ECO:0007669"/>
    <property type="project" value="TreeGrafter"/>
</dbReference>
<keyword evidence="3 7" id="KW-0312">Gluconeogenesis</keyword>
<dbReference type="CDD" id="cd05016">
    <property type="entry name" value="SIS_PGI_2"/>
    <property type="match status" value="1"/>
</dbReference>
<dbReference type="GO" id="GO:0051156">
    <property type="term" value="P:glucose 6-phosphate metabolic process"/>
    <property type="evidence" value="ECO:0007669"/>
    <property type="project" value="TreeGrafter"/>
</dbReference>
<dbReference type="PANTHER" id="PTHR11469:SF1">
    <property type="entry name" value="GLUCOSE-6-PHOSPHATE ISOMERASE"/>
    <property type="match status" value="1"/>
</dbReference>
<evidence type="ECO:0000256" key="1">
    <source>
        <dbReference type="ARBA" id="ARBA00004926"/>
    </source>
</evidence>
<organism evidence="11 12">
    <name type="scientific">Vulgatibacter incomptus</name>
    <dbReference type="NCBI Taxonomy" id="1391653"/>
    <lineage>
        <taxon>Bacteria</taxon>
        <taxon>Pseudomonadati</taxon>
        <taxon>Myxococcota</taxon>
        <taxon>Myxococcia</taxon>
        <taxon>Myxococcales</taxon>
        <taxon>Cystobacterineae</taxon>
        <taxon>Vulgatibacteraceae</taxon>
        <taxon>Vulgatibacter</taxon>
    </lineage>
</organism>
<keyword evidence="5 7" id="KW-0413">Isomerase</keyword>
<dbReference type="InterPro" id="IPR046348">
    <property type="entry name" value="SIS_dom_sf"/>
</dbReference>
<keyword evidence="12" id="KW-1185">Reference proteome</keyword>
<feature type="region of interest" description="Disordered" evidence="9">
    <location>
        <begin position="438"/>
        <end position="457"/>
    </location>
</feature>
<evidence type="ECO:0000256" key="3">
    <source>
        <dbReference type="ARBA" id="ARBA00022432"/>
    </source>
</evidence>
<dbReference type="GO" id="GO:0006096">
    <property type="term" value="P:glycolytic process"/>
    <property type="evidence" value="ECO:0007669"/>
    <property type="project" value="UniProtKB-UniRule"/>
</dbReference>
<dbReference type="RefSeq" id="WP_050724840.1">
    <property type="nucleotide sequence ID" value="NZ_CP012332.1"/>
</dbReference>
<dbReference type="InterPro" id="IPR001347">
    <property type="entry name" value="SIS_dom"/>
</dbReference>
<proteinExistence type="inferred from homology"/>
<evidence type="ECO:0000313" key="11">
    <source>
        <dbReference type="EMBL" id="AKU90390.1"/>
    </source>
</evidence>
<evidence type="ECO:0000256" key="5">
    <source>
        <dbReference type="ARBA" id="ARBA00023235"/>
    </source>
</evidence>
<evidence type="ECO:0000259" key="10">
    <source>
        <dbReference type="PROSITE" id="PS51464"/>
    </source>
</evidence>
<dbReference type="PROSITE" id="PS00174">
    <property type="entry name" value="P_GLUCOSE_ISOMERASE_2"/>
    <property type="match status" value="1"/>
</dbReference>
<comment type="catalytic activity">
    <reaction evidence="6 7 8">
        <text>alpha-D-glucose 6-phosphate = beta-D-fructose 6-phosphate</text>
        <dbReference type="Rhea" id="RHEA:11816"/>
        <dbReference type="ChEBI" id="CHEBI:57634"/>
        <dbReference type="ChEBI" id="CHEBI:58225"/>
        <dbReference type="EC" id="5.3.1.9"/>
    </reaction>
</comment>
<comment type="function">
    <text evidence="7">Catalyzes the reversible isomerization of glucose-6-phosphate to fructose-6-phosphate.</text>
</comment>
<feature type="active site" description="Proton donor" evidence="7">
    <location>
        <position position="289"/>
    </location>
</feature>
<dbReference type="CDD" id="cd05015">
    <property type="entry name" value="SIS_PGI_1"/>
    <property type="match status" value="1"/>
</dbReference>
<dbReference type="Gene3D" id="3.40.50.10490">
    <property type="entry name" value="Glucose-6-phosphate isomerase like protein, domain 1"/>
    <property type="match status" value="2"/>
</dbReference>
<dbReference type="STRING" id="1391653.AKJ08_0777"/>
<feature type="active site" evidence="7">
    <location>
        <position position="311"/>
    </location>
</feature>
<dbReference type="GO" id="GO:0005829">
    <property type="term" value="C:cytosol"/>
    <property type="evidence" value="ECO:0007669"/>
    <property type="project" value="TreeGrafter"/>
</dbReference>
<dbReference type="Pfam" id="PF00342">
    <property type="entry name" value="PGI"/>
    <property type="match status" value="1"/>
</dbReference>
<dbReference type="AlphaFoldDB" id="A0A0K1PA46"/>
<keyword evidence="7" id="KW-0963">Cytoplasm</keyword>
<keyword evidence="4 7" id="KW-0324">Glycolysis</keyword>
<dbReference type="EMBL" id="CP012332">
    <property type="protein sequence ID" value="AKU90390.1"/>
    <property type="molecule type" value="Genomic_DNA"/>
</dbReference>
<evidence type="ECO:0000256" key="9">
    <source>
        <dbReference type="SAM" id="MobiDB-lite"/>
    </source>
</evidence>
<dbReference type="PRINTS" id="PR00662">
    <property type="entry name" value="G6PISOMERASE"/>
</dbReference>
<name>A0A0K1PA46_9BACT</name>
<comment type="pathway">
    <text evidence="7">Carbohydrate biosynthesis; gluconeogenesis.</text>
</comment>
<dbReference type="PATRIC" id="fig|1391653.3.peg.799"/>
<comment type="subcellular location">
    <subcellularLocation>
        <location evidence="7">Cytoplasm</location>
    </subcellularLocation>
</comment>
<feature type="active site" evidence="7">
    <location>
        <position position="425"/>
    </location>
</feature>
<dbReference type="UniPathway" id="UPA00138"/>
<dbReference type="GO" id="GO:0097367">
    <property type="term" value="F:carbohydrate derivative binding"/>
    <property type="evidence" value="ECO:0007669"/>
    <property type="project" value="InterPro"/>
</dbReference>
<evidence type="ECO:0000313" key="12">
    <source>
        <dbReference type="Proteomes" id="UP000055590"/>
    </source>
</evidence>
<accession>A0A0K1PA46</accession>
<reference evidence="11 12" key="1">
    <citation type="submission" date="2015-08" db="EMBL/GenBank/DDBJ databases">
        <authorList>
            <person name="Babu N.S."/>
            <person name="Beckwith C.J."/>
            <person name="Beseler K.G."/>
            <person name="Brison A."/>
            <person name="Carone J.V."/>
            <person name="Caskin T.P."/>
            <person name="Diamond M."/>
            <person name="Durham M.E."/>
            <person name="Foxe J.M."/>
            <person name="Go M."/>
            <person name="Henderson B.A."/>
            <person name="Jones I.B."/>
            <person name="McGettigan J.A."/>
            <person name="Micheletti S.J."/>
            <person name="Nasrallah M.E."/>
            <person name="Ortiz D."/>
            <person name="Piller C.R."/>
            <person name="Privatt S.R."/>
            <person name="Schneider S.L."/>
            <person name="Sharp S."/>
            <person name="Smith T.C."/>
            <person name="Stanton J.D."/>
            <person name="Ullery H.E."/>
            <person name="Wilson R.J."/>
            <person name="Serrano M.G."/>
            <person name="Buck G."/>
            <person name="Lee V."/>
            <person name="Wang Y."/>
            <person name="Carvalho R."/>
            <person name="Voegtly L."/>
            <person name="Shi R."/>
            <person name="Duckworth R."/>
            <person name="Johnson A."/>
            <person name="Loviza R."/>
            <person name="Walstead R."/>
            <person name="Shah Z."/>
            <person name="Kiflezghi M."/>
            <person name="Wade K."/>
            <person name="Ball S.L."/>
            <person name="Bradley K.W."/>
            <person name="Asai D.J."/>
            <person name="Bowman C.A."/>
            <person name="Russell D.A."/>
            <person name="Pope W.H."/>
            <person name="Jacobs-Sera D."/>
            <person name="Hendrix R.W."/>
            <person name="Hatfull G.F."/>
        </authorList>
    </citation>
    <scope>NUCLEOTIDE SEQUENCE [LARGE SCALE GENOMIC DNA]</scope>
    <source>
        <strain evidence="11 12">DSM 27710</strain>
    </source>
</reference>
<dbReference type="InterPro" id="IPR035482">
    <property type="entry name" value="SIS_PGI_2"/>
</dbReference>
<dbReference type="InterPro" id="IPR018189">
    <property type="entry name" value="Phosphoglucose_isomerase_CS"/>
</dbReference>
<protein>
    <recommendedName>
        <fullName evidence="7">Glucose-6-phosphate isomerase</fullName>
        <shortName evidence="7">GPI</shortName>
        <ecNumber evidence="7">5.3.1.9</ecNumber>
    </recommendedName>
    <alternativeName>
        <fullName evidence="7">Phosphoglucose isomerase</fullName>
        <shortName evidence="7">PGI</shortName>
    </alternativeName>
    <alternativeName>
        <fullName evidence="7">Phosphohexose isomerase</fullName>
        <shortName evidence="7">PHI</shortName>
    </alternativeName>
</protein>
<evidence type="ECO:0000256" key="2">
    <source>
        <dbReference type="ARBA" id="ARBA00006604"/>
    </source>
</evidence>
<dbReference type="KEGG" id="vin:AKJ08_0777"/>
<evidence type="ECO:0000256" key="8">
    <source>
        <dbReference type="RuleBase" id="RU000612"/>
    </source>
</evidence>
<feature type="domain" description="SIS" evidence="10">
    <location>
        <begin position="69"/>
        <end position="228"/>
    </location>
</feature>
<evidence type="ECO:0000256" key="6">
    <source>
        <dbReference type="ARBA" id="ARBA00029321"/>
    </source>
</evidence>
<dbReference type="InterPro" id="IPR001672">
    <property type="entry name" value="G6P_Isomerase"/>
</dbReference>
<dbReference type="PROSITE" id="PS51463">
    <property type="entry name" value="P_GLUCOSE_ISOMERASE_3"/>
    <property type="match status" value="1"/>
</dbReference>
<dbReference type="SUPFAM" id="SSF53697">
    <property type="entry name" value="SIS domain"/>
    <property type="match status" value="1"/>
</dbReference>
<evidence type="ECO:0000256" key="7">
    <source>
        <dbReference type="HAMAP-Rule" id="MF_00473"/>
    </source>
</evidence>
<dbReference type="GO" id="GO:0006094">
    <property type="term" value="P:gluconeogenesis"/>
    <property type="evidence" value="ECO:0007669"/>
    <property type="project" value="UniProtKB-UniRule"/>
</dbReference>
<dbReference type="PROSITE" id="PS51464">
    <property type="entry name" value="SIS"/>
    <property type="match status" value="1"/>
</dbReference>
<dbReference type="HAMAP" id="MF_00473">
    <property type="entry name" value="G6P_isomerase"/>
    <property type="match status" value="1"/>
</dbReference>
<dbReference type="InterPro" id="IPR035476">
    <property type="entry name" value="SIS_PGI_1"/>
</dbReference>
<gene>
    <name evidence="7" type="primary">pgi</name>
    <name evidence="11" type="ORF">AKJ08_0777</name>
</gene>
<dbReference type="GO" id="GO:0004347">
    <property type="term" value="F:glucose-6-phosphate isomerase activity"/>
    <property type="evidence" value="ECO:0007669"/>
    <property type="project" value="UniProtKB-UniRule"/>
</dbReference>
<sequence length="457" mass="48942">MPSSRLVLDASLALEGQIGVHGLSAGDFTSLEEAAESAHRKLWELRGSGALGFWSLPDDAAIRDPALELGEELARRFENVVVLGIGGSSLGAKAVISALGDRFGDLLPRSRRSGARVFFPDNSDPATFTALLERLDLGSTCFLVITKSGSTAETLSQLLVVRERLGSSKLIQQTVAITDPEEGPLRRIVREEGWRSLPIPPSVGGRFSVLTAAGLVPIAAAGVDARSLCKGAAEMRERCEAPSLRKNPAYLLGGIHRLFDRRGRNIHVLFPYADALRDVGDWFVQLWAESLGKSETVGPTPLRAVGATDQHSLLQLLAQGPQDKLVSFIGVEEPATDLEIPRAWTEHEAFAYLGGKTLGRLLDAERQGTAAALAEGGRPSVTIRLPRVDARSVGELLFLWEAATAFAGFLYGVDPFNQPGVEASKQLTQALLGRPGSEAHAKRLAARPSPDPAFVLD</sequence>
<dbReference type="PANTHER" id="PTHR11469">
    <property type="entry name" value="GLUCOSE-6-PHOSPHATE ISOMERASE"/>
    <property type="match status" value="1"/>
</dbReference>
<evidence type="ECO:0000256" key="4">
    <source>
        <dbReference type="ARBA" id="ARBA00023152"/>
    </source>
</evidence>
<dbReference type="UniPathway" id="UPA00109">
    <property type="reaction ID" value="UER00181"/>
</dbReference>
<comment type="pathway">
    <text evidence="1 7 8">Carbohydrate degradation; glycolysis; D-glyceraldehyde 3-phosphate and glycerone phosphate from D-glucose: step 2/4.</text>
</comment>
<dbReference type="Proteomes" id="UP000055590">
    <property type="component" value="Chromosome"/>
</dbReference>
<dbReference type="EC" id="5.3.1.9" evidence="7"/>